<keyword evidence="2 5" id="KW-0812">Transmembrane</keyword>
<feature type="transmembrane region" description="Helical" evidence="5">
    <location>
        <begin position="425"/>
        <end position="447"/>
    </location>
</feature>
<evidence type="ECO:0000256" key="4">
    <source>
        <dbReference type="SAM" id="MobiDB-lite"/>
    </source>
</evidence>
<feature type="chain" id="PRO_5029776902" evidence="6">
    <location>
        <begin position="38"/>
        <end position="510"/>
    </location>
</feature>
<feature type="compositionally biased region" description="Polar residues" evidence="4">
    <location>
        <begin position="367"/>
        <end position="378"/>
    </location>
</feature>
<organism evidence="8 9">
    <name type="scientific">Molossus molossus</name>
    <name type="common">Pallas' mastiff bat</name>
    <name type="synonym">Vespertilio molossus</name>
    <dbReference type="NCBI Taxonomy" id="27622"/>
    <lineage>
        <taxon>Eukaryota</taxon>
        <taxon>Metazoa</taxon>
        <taxon>Chordata</taxon>
        <taxon>Craniata</taxon>
        <taxon>Vertebrata</taxon>
        <taxon>Euteleostomi</taxon>
        <taxon>Mammalia</taxon>
        <taxon>Eutheria</taxon>
        <taxon>Laurasiatheria</taxon>
        <taxon>Chiroptera</taxon>
        <taxon>Yangochiroptera</taxon>
        <taxon>Molossidae</taxon>
        <taxon>Molossus</taxon>
    </lineage>
</organism>
<feature type="domain" description="Immunoglobulin" evidence="7">
    <location>
        <begin position="41"/>
        <end position="145"/>
    </location>
</feature>
<feature type="compositionally biased region" description="Low complexity" evidence="4">
    <location>
        <begin position="153"/>
        <end position="177"/>
    </location>
</feature>
<sequence length="510" mass="54669">MDGEAPAKPGEQKVANRRAGWKMHVILALCLLQAANALKGPRLVSGKAGGTVTIQCHYNPSSINRHQRKYWCRLSPLMWLCHTIVSTNHYTHLRYRGRVAIADFPHSGLFVVKLSQLSSDDAGSYRCGIGNRNEVLYSSMNLAVSAGPPSPSTSPSASPSASLSPSASTSPRATSAAGEVVRGSFGTISPAANRWTPGATQTTERQGTGWDRVVLIPGTSRRTASTKGMQTPGTPGGVAARTISHVDSPIWATILISESPAPTITGVSDTTERAWLWGTGSSRTNRARASKEGREATTEAARPREEAERVRTPLDADWTITGTIRPSTLASEKGVWESRQEARSISKPQALGSIEGTTRAAAVWTLGPTSTERSSAEGNTEGELDIPAGESGPQTTPSQDSVARLLRPPGKGPSMKSASPKEENISLILTPLSTTLFPLTLVTLVLLQRKLRRKRTSQEIKKAARVTLIQMTHFLKLQPDQLPLVERKTLQDDSPPAHAAMTVPERDPGP</sequence>
<proteinExistence type="predicted"/>
<dbReference type="CDD" id="cd05716">
    <property type="entry name" value="IgV_pIgR_like"/>
    <property type="match status" value="1"/>
</dbReference>
<keyword evidence="8" id="KW-0675">Receptor</keyword>
<feature type="region of interest" description="Disordered" evidence="4">
    <location>
        <begin position="282"/>
        <end position="315"/>
    </location>
</feature>
<dbReference type="PANTHER" id="PTHR11860:SF49">
    <property type="entry name" value="HIGH AFFINITY IMMUNOGLOBULIN ALPHA AND IMMUNOGLOBULIN MU FC RECEPTOR"/>
    <property type="match status" value="1"/>
</dbReference>
<feature type="region of interest" description="Disordered" evidence="4">
    <location>
        <begin position="489"/>
        <end position="510"/>
    </location>
</feature>
<gene>
    <name evidence="8" type="ORF">HJG59_005075</name>
</gene>
<evidence type="ECO:0000259" key="7">
    <source>
        <dbReference type="SMART" id="SM00409"/>
    </source>
</evidence>
<evidence type="ECO:0000256" key="5">
    <source>
        <dbReference type="SAM" id="Phobius"/>
    </source>
</evidence>
<dbReference type="InterPro" id="IPR013106">
    <property type="entry name" value="Ig_V-set"/>
</dbReference>
<keyword evidence="6" id="KW-0732">Signal</keyword>
<feature type="signal peptide" evidence="6">
    <location>
        <begin position="1"/>
        <end position="37"/>
    </location>
</feature>
<dbReference type="InterPro" id="IPR036179">
    <property type="entry name" value="Ig-like_dom_sf"/>
</dbReference>
<dbReference type="Pfam" id="PF07686">
    <property type="entry name" value="V-set"/>
    <property type="match status" value="1"/>
</dbReference>
<dbReference type="SUPFAM" id="SSF48726">
    <property type="entry name" value="Immunoglobulin"/>
    <property type="match status" value="1"/>
</dbReference>
<evidence type="ECO:0000256" key="3">
    <source>
        <dbReference type="ARBA" id="ARBA00023136"/>
    </source>
</evidence>
<dbReference type="SMART" id="SM00409">
    <property type="entry name" value="IG"/>
    <property type="match status" value="1"/>
</dbReference>
<feature type="region of interest" description="Disordered" evidence="4">
    <location>
        <begin position="328"/>
        <end position="353"/>
    </location>
</feature>
<dbReference type="Gene3D" id="2.60.40.10">
    <property type="entry name" value="Immunoglobulins"/>
    <property type="match status" value="1"/>
</dbReference>
<dbReference type="GO" id="GO:0005886">
    <property type="term" value="C:plasma membrane"/>
    <property type="evidence" value="ECO:0007669"/>
    <property type="project" value="TreeGrafter"/>
</dbReference>
<evidence type="ECO:0000256" key="1">
    <source>
        <dbReference type="ARBA" id="ARBA00004370"/>
    </source>
</evidence>
<accession>A0A7J8CQI9</accession>
<dbReference type="InterPro" id="IPR003599">
    <property type="entry name" value="Ig_sub"/>
</dbReference>
<evidence type="ECO:0000256" key="6">
    <source>
        <dbReference type="SAM" id="SignalP"/>
    </source>
</evidence>
<dbReference type="InParanoid" id="A0A7J8CQI9"/>
<dbReference type="GO" id="GO:0004888">
    <property type="term" value="F:transmembrane signaling receptor activity"/>
    <property type="evidence" value="ECO:0007669"/>
    <property type="project" value="TreeGrafter"/>
</dbReference>
<evidence type="ECO:0000313" key="9">
    <source>
        <dbReference type="Proteomes" id="UP000550707"/>
    </source>
</evidence>
<dbReference type="FunCoup" id="A0A7J8CQI9">
    <property type="interactions" value="18"/>
</dbReference>
<comment type="caution">
    <text evidence="8">The sequence shown here is derived from an EMBL/GenBank/DDBJ whole genome shotgun (WGS) entry which is preliminary data.</text>
</comment>
<feature type="region of interest" description="Disordered" evidence="4">
    <location>
        <begin position="144"/>
        <end position="211"/>
    </location>
</feature>
<dbReference type="EMBL" id="JACASF010000020">
    <property type="protein sequence ID" value="KAF6413184.1"/>
    <property type="molecule type" value="Genomic_DNA"/>
</dbReference>
<dbReference type="InterPro" id="IPR013783">
    <property type="entry name" value="Ig-like_fold"/>
</dbReference>
<dbReference type="AlphaFoldDB" id="A0A7J8CQI9"/>
<dbReference type="PANTHER" id="PTHR11860">
    <property type="entry name" value="POLYMERIC-IMMUNOGLOBULIN RECEPTOR"/>
    <property type="match status" value="1"/>
</dbReference>
<feature type="region of interest" description="Disordered" evidence="4">
    <location>
        <begin position="367"/>
        <end position="421"/>
    </location>
</feature>
<reference evidence="8 9" key="1">
    <citation type="journal article" date="2020" name="Nature">
        <title>Six reference-quality genomes reveal evolution of bat adaptations.</title>
        <authorList>
            <person name="Jebb D."/>
            <person name="Huang Z."/>
            <person name="Pippel M."/>
            <person name="Hughes G.M."/>
            <person name="Lavrichenko K."/>
            <person name="Devanna P."/>
            <person name="Winkler S."/>
            <person name="Jermiin L.S."/>
            <person name="Skirmuntt E.C."/>
            <person name="Katzourakis A."/>
            <person name="Burkitt-Gray L."/>
            <person name="Ray D.A."/>
            <person name="Sullivan K.A.M."/>
            <person name="Roscito J.G."/>
            <person name="Kirilenko B.M."/>
            <person name="Davalos L.M."/>
            <person name="Corthals A.P."/>
            <person name="Power M.L."/>
            <person name="Jones G."/>
            <person name="Ransome R.D."/>
            <person name="Dechmann D.K.N."/>
            <person name="Locatelli A.G."/>
            <person name="Puechmaille S.J."/>
            <person name="Fedrigo O."/>
            <person name="Jarvis E.D."/>
            <person name="Hiller M."/>
            <person name="Vernes S.C."/>
            <person name="Myers E.W."/>
            <person name="Teeling E.C."/>
        </authorList>
    </citation>
    <scope>NUCLEOTIDE SEQUENCE [LARGE SCALE GENOMIC DNA]</scope>
    <source>
        <strain evidence="8">MMolMol1</strain>
        <tissue evidence="8">Muscle</tissue>
    </source>
</reference>
<keyword evidence="3 5" id="KW-0472">Membrane</keyword>
<keyword evidence="5" id="KW-1133">Transmembrane helix</keyword>
<evidence type="ECO:0000313" key="8">
    <source>
        <dbReference type="EMBL" id="KAF6413184.1"/>
    </source>
</evidence>
<feature type="compositionally biased region" description="Polar residues" evidence="4">
    <location>
        <begin position="392"/>
        <end position="401"/>
    </location>
</feature>
<feature type="compositionally biased region" description="Basic and acidic residues" evidence="4">
    <location>
        <begin position="334"/>
        <end position="344"/>
    </location>
</feature>
<feature type="compositionally biased region" description="Basic and acidic residues" evidence="4">
    <location>
        <begin position="289"/>
        <end position="314"/>
    </location>
</feature>
<dbReference type="Proteomes" id="UP000550707">
    <property type="component" value="Unassembled WGS sequence"/>
</dbReference>
<evidence type="ECO:0000256" key="2">
    <source>
        <dbReference type="ARBA" id="ARBA00022692"/>
    </source>
</evidence>
<protein>
    <submittedName>
        <fullName evidence="8">Fc of IgA and IgM receptor</fullName>
    </submittedName>
</protein>
<comment type="subcellular location">
    <subcellularLocation>
        <location evidence="1">Membrane</location>
    </subcellularLocation>
</comment>
<dbReference type="InterPro" id="IPR050671">
    <property type="entry name" value="CD300_family_receptors"/>
</dbReference>
<keyword evidence="9" id="KW-1185">Reference proteome</keyword>
<name>A0A7J8CQI9_MOLMO</name>